<evidence type="ECO:0000259" key="7">
    <source>
        <dbReference type="PROSITE" id="PS51387"/>
    </source>
</evidence>
<accession>A0A6C0U1G3</accession>
<dbReference type="GO" id="GO:0102029">
    <property type="term" value="F:D-lactate dehydrogenase (quinone) activity"/>
    <property type="evidence" value="ECO:0007669"/>
    <property type="project" value="UniProtKB-EC"/>
</dbReference>
<dbReference type="InterPro" id="IPR015409">
    <property type="entry name" value="Lactate_DH_C"/>
</dbReference>
<dbReference type="AlphaFoldDB" id="A0A6C0U1G3"/>
<dbReference type="InterPro" id="IPR012256">
    <property type="entry name" value="D_lactate_DH"/>
</dbReference>
<feature type="binding site" evidence="6">
    <location>
        <position position="141"/>
    </location>
    <ligand>
        <name>FAD</name>
        <dbReference type="ChEBI" id="CHEBI:57692"/>
    </ligand>
</feature>
<gene>
    <name evidence="8" type="primary">dld</name>
    <name evidence="8" type="ORF">G3T16_11480</name>
</gene>
<evidence type="ECO:0000256" key="3">
    <source>
        <dbReference type="ARBA" id="ARBA00022827"/>
    </source>
</evidence>
<dbReference type="SUPFAM" id="SSF55103">
    <property type="entry name" value="FAD-linked oxidases, C-terminal domain"/>
    <property type="match status" value="1"/>
</dbReference>
<sequence length="560" mass="62947">MNNLVESFQEVVGRKHVLITETDKQNFLKGYRYGAGEALAVVRPGSLLQLWRIVQLCLKSHAIIVMQAANTSLTGGATPHGVYDREVVLVETLRLRQIHILGKGEQVVCHPGATLHCLGQELEPYGRDPHSELGSSCLGASVMGGVCNNSGGALVRRGPAYTEAALYARVNGRGELDLVNDLDIDLGCNPEEILRRLEDGEFEKSNISRCKHTCSAERYIDQVSKIDDPSPARFNANPEYLHSASGSAGRIIVFAVRLDTFPKSKKTRFFHIATNSADDLTLLRRSMLKDGACVPISAEYLSKEVFDLSFRYGKDTFLAVRYLGTHRLPALFRFRRFADRVLTQIKPGLRHGSDRVLQFLSKYLFPAHLDRQLRRVGEKYAHHLFLKVDDEQTQFIQDLVNTRFCKSNIYVQLCSETQARDLALHRFAAAGAAIRYSVLNERRLGELIALDVALPRNTSEWNDLIPNDLRDQVDGAFLYGHFFCHVFHLDIVLKRGTVSSEFKERMLGEFEDRGAECPAEHNVGHLYKAKPELCAFYRELDPTNSLNPGIGQTSRNESWA</sequence>
<dbReference type="InterPro" id="IPR016172">
    <property type="entry name" value="D-lactate_DH_C-sub1"/>
</dbReference>
<dbReference type="EC" id="1.1.5.12" evidence="5"/>
<dbReference type="GO" id="GO:0006089">
    <property type="term" value="P:lactate metabolic process"/>
    <property type="evidence" value="ECO:0007669"/>
    <property type="project" value="InterPro"/>
</dbReference>
<reference evidence="8 9" key="1">
    <citation type="submission" date="2020-02" db="EMBL/GenBank/DDBJ databases">
        <title>Genome sequencing for Kineobactrum sp. M2.</title>
        <authorList>
            <person name="Park S.-J."/>
        </authorList>
    </citation>
    <scope>NUCLEOTIDE SEQUENCE [LARGE SCALE GENOMIC DNA]</scope>
    <source>
        <strain evidence="8 9">M2</strain>
    </source>
</reference>
<evidence type="ECO:0000256" key="2">
    <source>
        <dbReference type="ARBA" id="ARBA00022630"/>
    </source>
</evidence>
<protein>
    <recommendedName>
        <fullName evidence="5">D-lactate dehydrogenase</fullName>
        <ecNumber evidence="5">1.1.5.12</ecNumber>
    </recommendedName>
</protein>
<feature type="binding site" evidence="6">
    <location>
        <position position="151"/>
    </location>
    <ligand>
        <name>FAD</name>
        <dbReference type="ChEBI" id="CHEBI:57692"/>
    </ligand>
</feature>
<dbReference type="Gene3D" id="3.30.465.10">
    <property type="match status" value="1"/>
</dbReference>
<dbReference type="InterPro" id="IPR016169">
    <property type="entry name" value="FAD-bd_PCMH_sub2"/>
</dbReference>
<evidence type="ECO:0000256" key="4">
    <source>
        <dbReference type="ARBA" id="ARBA00023002"/>
    </source>
</evidence>
<comment type="cofactor">
    <cofactor evidence="1 5 6">
        <name>FAD</name>
        <dbReference type="ChEBI" id="CHEBI:57692"/>
    </cofactor>
</comment>
<keyword evidence="4 5" id="KW-0560">Oxidoreductase</keyword>
<dbReference type="InterPro" id="IPR016167">
    <property type="entry name" value="FAD-bd_PCMH_sub1"/>
</dbReference>
<dbReference type="SUPFAM" id="SSF56176">
    <property type="entry name" value="FAD-binding/transporter-associated domain-like"/>
    <property type="match status" value="1"/>
</dbReference>
<keyword evidence="9" id="KW-1185">Reference proteome</keyword>
<feature type="domain" description="FAD-binding PCMH-type" evidence="7">
    <location>
        <begin position="34"/>
        <end position="261"/>
    </location>
</feature>
<keyword evidence="5" id="KW-0874">Quinone</keyword>
<organism evidence="8 9">
    <name type="scientific">Kineobactrum salinum</name>
    <dbReference type="NCBI Taxonomy" id="2708301"/>
    <lineage>
        <taxon>Bacteria</taxon>
        <taxon>Pseudomonadati</taxon>
        <taxon>Pseudomonadota</taxon>
        <taxon>Gammaproteobacteria</taxon>
        <taxon>Cellvibrionales</taxon>
        <taxon>Halieaceae</taxon>
        <taxon>Kineobactrum</taxon>
    </lineage>
</organism>
<proteinExistence type="predicted"/>
<dbReference type="Gene3D" id="3.30.43.10">
    <property type="entry name" value="Uridine Diphospho-n-acetylenolpyruvylglucosamine Reductase, domain 2"/>
    <property type="match status" value="2"/>
</dbReference>
<dbReference type="InterPro" id="IPR051264">
    <property type="entry name" value="FAD-oxidored/transferase_4"/>
</dbReference>
<evidence type="ECO:0000313" key="9">
    <source>
        <dbReference type="Proteomes" id="UP000477680"/>
    </source>
</evidence>
<dbReference type="GO" id="GO:0071949">
    <property type="term" value="F:FAD binding"/>
    <property type="evidence" value="ECO:0007669"/>
    <property type="project" value="InterPro"/>
</dbReference>
<dbReference type="InterPro" id="IPR006094">
    <property type="entry name" value="Oxid_FAD_bind_N"/>
</dbReference>
<dbReference type="RefSeq" id="WP_163495388.1">
    <property type="nucleotide sequence ID" value="NZ_CP048711.1"/>
</dbReference>
<dbReference type="PROSITE" id="PS51387">
    <property type="entry name" value="FAD_PCMH"/>
    <property type="match status" value="1"/>
</dbReference>
<dbReference type="Gene3D" id="3.30.1370.20">
    <property type="entry name" value="D-lactate dehydrogenase, cap domain, subdomain 2"/>
    <property type="match status" value="1"/>
</dbReference>
<keyword evidence="3 5" id="KW-0274">FAD</keyword>
<dbReference type="InterPro" id="IPR036318">
    <property type="entry name" value="FAD-bd_PCMH-like_sf"/>
</dbReference>
<feature type="binding site" evidence="6">
    <location>
        <position position="253"/>
    </location>
    <ligand>
        <name>FAD</name>
        <dbReference type="ChEBI" id="CHEBI:57692"/>
    </ligand>
</feature>
<dbReference type="GO" id="GO:0005886">
    <property type="term" value="C:plasma membrane"/>
    <property type="evidence" value="ECO:0007669"/>
    <property type="project" value="InterPro"/>
</dbReference>
<evidence type="ECO:0000256" key="1">
    <source>
        <dbReference type="ARBA" id="ARBA00001974"/>
    </source>
</evidence>
<evidence type="ECO:0000313" key="8">
    <source>
        <dbReference type="EMBL" id="QIB65950.1"/>
    </source>
</evidence>
<evidence type="ECO:0000256" key="5">
    <source>
        <dbReference type="PIRNR" id="PIRNR000101"/>
    </source>
</evidence>
<dbReference type="PIRSF" id="PIRSF000101">
    <property type="entry name" value="D-lactate_dh"/>
    <property type="match status" value="1"/>
</dbReference>
<feature type="binding site" evidence="6">
    <location>
        <position position="248"/>
    </location>
    <ligand>
        <name>FAD</name>
        <dbReference type="ChEBI" id="CHEBI:57692"/>
    </ligand>
</feature>
<name>A0A6C0U1G3_9GAMM</name>
<evidence type="ECO:0000256" key="6">
    <source>
        <dbReference type="PIRSR" id="PIRSR000101-1"/>
    </source>
</evidence>
<dbReference type="GO" id="GO:0048038">
    <property type="term" value="F:quinone binding"/>
    <property type="evidence" value="ECO:0007669"/>
    <property type="project" value="UniProtKB-KW"/>
</dbReference>
<dbReference type="InterPro" id="IPR016173">
    <property type="entry name" value="D-lactate_DH_C-sub2"/>
</dbReference>
<dbReference type="PANTHER" id="PTHR43716:SF1">
    <property type="entry name" value="D-2-HYDROXYGLUTARATE DEHYDROGENASE, MITOCHONDRIAL"/>
    <property type="match status" value="1"/>
</dbReference>
<dbReference type="GO" id="GO:0022904">
    <property type="term" value="P:respiratory electron transport chain"/>
    <property type="evidence" value="ECO:0007669"/>
    <property type="project" value="InterPro"/>
</dbReference>
<comment type="function">
    <text evidence="5">Catalyzes the oxidation of D-lactate to pyruvate.</text>
</comment>
<dbReference type="Proteomes" id="UP000477680">
    <property type="component" value="Chromosome"/>
</dbReference>
<comment type="catalytic activity">
    <reaction evidence="5">
        <text>(R)-lactate + a quinone = a quinol + pyruvate</text>
        <dbReference type="Rhea" id="RHEA:51468"/>
        <dbReference type="ChEBI" id="CHEBI:15361"/>
        <dbReference type="ChEBI" id="CHEBI:16004"/>
        <dbReference type="ChEBI" id="CHEBI:24646"/>
        <dbReference type="ChEBI" id="CHEBI:132124"/>
        <dbReference type="EC" id="1.1.5.12"/>
    </reaction>
</comment>
<dbReference type="InterPro" id="IPR016164">
    <property type="entry name" value="FAD-linked_Oxase-like_C"/>
</dbReference>
<dbReference type="EMBL" id="CP048711">
    <property type="protein sequence ID" value="QIB65950.1"/>
    <property type="molecule type" value="Genomic_DNA"/>
</dbReference>
<dbReference type="NCBIfam" id="NF008387">
    <property type="entry name" value="PRK11183.1"/>
    <property type="match status" value="1"/>
</dbReference>
<dbReference type="Gene3D" id="3.30.70.610">
    <property type="entry name" value="D-lactate dehydrogenase, cap domain, subdomain 1"/>
    <property type="match status" value="2"/>
</dbReference>
<keyword evidence="2 5" id="KW-0285">Flavoprotein</keyword>
<dbReference type="Pfam" id="PF09330">
    <property type="entry name" value="Lact-deh-memb"/>
    <property type="match status" value="1"/>
</dbReference>
<dbReference type="GO" id="GO:0055085">
    <property type="term" value="P:transmembrane transport"/>
    <property type="evidence" value="ECO:0007669"/>
    <property type="project" value="InterPro"/>
</dbReference>
<dbReference type="KEGG" id="kim:G3T16_11480"/>
<dbReference type="Pfam" id="PF01565">
    <property type="entry name" value="FAD_binding_4"/>
    <property type="match status" value="1"/>
</dbReference>
<dbReference type="InterPro" id="IPR016166">
    <property type="entry name" value="FAD-bd_PCMH"/>
</dbReference>
<feature type="binding site" evidence="6">
    <location>
        <position position="134"/>
    </location>
    <ligand>
        <name>FAD</name>
        <dbReference type="ChEBI" id="CHEBI:57692"/>
    </ligand>
</feature>
<dbReference type="PANTHER" id="PTHR43716">
    <property type="entry name" value="D-2-HYDROXYGLUTARATE DEHYDROGENASE, MITOCHONDRIAL"/>
    <property type="match status" value="1"/>
</dbReference>